<evidence type="ECO:0000256" key="1">
    <source>
        <dbReference type="SAM" id="MobiDB-lite"/>
    </source>
</evidence>
<proteinExistence type="predicted"/>
<organism evidence="2">
    <name type="scientific">Chromera velia CCMP2878</name>
    <dbReference type="NCBI Taxonomy" id="1169474"/>
    <lineage>
        <taxon>Eukaryota</taxon>
        <taxon>Sar</taxon>
        <taxon>Alveolata</taxon>
        <taxon>Colpodellida</taxon>
        <taxon>Chromeraceae</taxon>
        <taxon>Chromera</taxon>
    </lineage>
</organism>
<dbReference type="EMBL" id="CDMZ01002224">
    <property type="protein sequence ID" value="CEM41381.1"/>
    <property type="molecule type" value="Genomic_DNA"/>
</dbReference>
<dbReference type="AlphaFoldDB" id="A0A0G4HBM4"/>
<dbReference type="PhylomeDB" id="A0A0G4HBM4"/>
<evidence type="ECO:0000313" key="2">
    <source>
        <dbReference type="EMBL" id="CEM41381.1"/>
    </source>
</evidence>
<reference evidence="2" key="1">
    <citation type="submission" date="2014-11" db="EMBL/GenBank/DDBJ databases">
        <authorList>
            <person name="Otto D Thomas"/>
            <person name="Naeem Raeece"/>
        </authorList>
    </citation>
    <scope>NUCLEOTIDE SEQUENCE</scope>
</reference>
<protein>
    <submittedName>
        <fullName evidence="2">Uncharacterized protein</fullName>
    </submittedName>
</protein>
<sequence length="719" mass="80551">MGAVPSGSKSTVYTVSQYESELIKDPSRTRCRAGFPEKFEVYKVSGNARSQVPELVEYRVLKIYIDSCTFGNLISWRKLEMPLQSRGLGDEAVFFCSAVLGIGFGTHDPSGAPKNIVVPCLLHTVDQPNLPDVLIHNAPSVGLFVPRSSPKDVLPAYHVWAEKTKEERQISHGVRLSMDLIYQEGVRQGIPQVDVEVMDTPFKVGAPEACIIHKSWRDRPDGYGLNHLPRAVYDRSPHHKAVPNESFEHSLGGGPQGSSCGYRFQSLQEVWDRRNKARKLRQQRDPHERIPQTPLPDAEKKRSAKKDFRAISDGVEVPVAAYPITYWVVGGWTASELADTDHCQQGPFLTVRKFDAGGAAHFKPWDYGYKRTHLAAFSAIMVDQKREVMALHTCYGYQNFDDLKETLAAEGIEIDEDCRRWVSAYPLCQLKNAITPRIHKRSEQLLADWGPIKGTVWIVDIWFFKDLLAKAEIGGFGMMVVLYEPGAGFSLAHPAKEKDEASLIDCAHYFTRWLGRPHLVCMDREKAGAGVSFQSWLQGDGSPGLHPIEYHQGPPYVGKGLQALVKRCIRSNREGVALLMSEPNHRFPLAVIHLVVMGECWGYSCAFHRTVEGIPFTLTFRRAPPGWRVEDTAVVFMPSLGTELCGVIVQFLAPLTHDVVAVLHKHKERNVQGERFTVLQVHPEHLQTVLDNLRLWGGPRFDQDGTIFLAPAGGEQEDP</sequence>
<dbReference type="VEuPathDB" id="CryptoDB:Cvel_6216"/>
<feature type="region of interest" description="Disordered" evidence="1">
    <location>
        <begin position="276"/>
        <end position="304"/>
    </location>
</feature>
<name>A0A0G4HBM4_9ALVE</name>
<accession>A0A0G4HBM4</accession>
<gene>
    <name evidence="2" type="ORF">Cvel_6216</name>
</gene>